<proteinExistence type="predicted"/>
<comment type="caution">
    <text evidence="1">The sequence shown here is derived from an EMBL/GenBank/DDBJ whole genome shotgun (WGS) entry which is preliminary data.</text>
</comment>
<organism evidence="1 2">
    <name type="scientific">Winslowiella toletana</name>
    <dbReference type="NCBI Taxonomy" id="92490"/>
    <lineage>
        <taxon>Bacteria</taxon>
        <taxon>Pseudomonadati</taxon>
        <taxon>Pseudomonadota</taxon>
        <taxon>Gammaproteobacteria</taxon>
        <taxon>Enterobacterales</taxon>
        <taxon>Erwiniaceae</taxon>
        <taxon>Winslowiella</taxon>
    </lineage>
</organism>
<name>A0ABS4PDT4_9GAMM</name>
<keyword evidence="2" id="KW-1185">Reference proteome</keyword>
<reference evidence="2" key="1">
    <citation type="submission" date="2023-07" db="EMBL/GenBank/DDBJ databases">
        <title>Genome mining of underrepresented organisms for secondary metabolites.</title>
        <authorList>
            <person name="D'Agostino P.M."/>
        </authorList>
    </citation>
    <scope>NUCLEOTIDE SEQUENCE [LARGE SCALE GENOMIC DNA]</scope>
    <source>
        <strain evidence="2">WS4403</strain>
    </source>
</reference>
<gene>
    <name evidence="1" type="ORF">J2125_003981</name>
</gene>
<dbReference type="EMBL" id="JAGGMQ010000001">
    <property type="protein sequence ID" value="MBP2170789.1"/>
    <property type="molecule type" value="Genomic_DNA"/>
</dbReference>
<evidence type="ECO:0000313" key="1">
    <source>
        <dbReference type="EMBL" id="MBP2170789.1"/>
    </source>
</evidence>
<dbReference type="Proteomes" id="UP001195624">
    <property type="component" value="Unassembled WGS sequence"/>
</dbReference>
<evidence type="ECO:0000313" key="2">
    <source>
        <dbReference type="Proteomes" id="UP001195624"/>
    </source>
</evidence>
<accession>A0ABS4PDT4</accession>
<sequence length="56" mass="5951">MSGNGRVVRATRRAGSGQCGFDFCGRVHRGPIPGQDGVKSGAERVTQLRVTRGGFF</sequence>
<protein>
    <submittedName>
        <fullName evidence="1">Uncharacterized protein</fullName>
    </submittedName>
</protein>